<evidence type="ECO:0000313" key="3">
    <source>
        <dbReference type="EMBL" id="QIA09121.1"/>
    </source>
</evidence>
<sequence length="300" mass="35156">MVIVIHQSTSTQNALFYNEKKVEQKKAVFYKSANTPTINPFAGTKQDRLNTLKKIEDMNTRVKKKGLHISVNPTVTDLVKLGDKGMRTEIGNLMDHLGYGNQPYFVFKHTDLDRTHFHIVSTRIDKTTFKKIRDDYEKQKTQRFIKSLEQRYDLTKEQSQVQSNLKFSAGGRNLKQNLESLFYQLNQIESVSNKQLYNKSLELFNVEVRKSGRGHVVFITDENGSPVRYPIRLSEFEERPRFHHSQSVGQEQQVASPMIDEFQLAQWARDVNRLIERSNRRKKEPTMKYKVKNRDRGLSR</sequence>
<evidence type="ECO:0000256" key="1">
    <source>
        <dbReference type="SAM" id="MobiDB-lite"/>
    </source>
</evidence>
<evidence type="ECO:0000313" key="4">
    <source>
        <dbReference type="Proteomes" id="UP000474630"/>
    </source>
</evidence>
<proteinExistence type="predicted"/>
<reference evidence="3 4" key="1">
    <citation type="submission" date="2020-02" db="EMBL/GenBank/DDBJ databases">
        <title>Genome sequencing for Draconibacterium sp. strain M1.</title>
        <authorList>
            <person name="Park S.-J."/>
        </authorList>
    </citation>
    <scope>NUCLEOTIDE SEQUENCE [LARGE SCALE GENOMIC DNA]</scope>
    <source>
        <strain evidence="3 4">M1</strain>
    </source>
</reference>
<gene>
    <name evidence="3" type="ORF">G0Q07_15970</name>
</gene>
<feature type="domain" description="MobA/VirD2-like nuclease" evidence="2">
    <location>
        <begin position="17"/>
        <end position="154"/>
    </location>
</feature>
<dbReference type="EMBL" id="CP048409">
    <property type="protein sequence ID" value="QIA09121.1"/>
    <property type="molecule type" value="Genomic_DNA"/>
</dbReference>
<dbReference type="Proteomes" id="UP000474630">
    <property type="component" value="Chromosome"/>
</dbReference>
<accession>A0A6C0RIY6</accession>
<name>A0A6C0RIY6_9BACT</name>
<feature type="region of interest" description="Disordered" evidence="1">
    <location>
        <begin position="277"/>
        <end position="300"/>
    </location>
</feature>
<dbReference type="Pfam" id="PF03432">
    <property type="entry name" value="Relaxase"/>
    <property type="match status" value="1"/>
</dbReference>
<evidence type="ECO:0000259" key="2">
    <source>
        <dbReference type="Pfam" id="PF03432"/>
    </source>
</evidence>
<protein>
    <submittedName>
        <fullName evidence="3">Relaxase/mobilization nuclease domain-containing protein</fullName>
    </submittedName>
</protein>
<dbReference type="InterPro" id="IPR005094">
    <property type="entry name" value="Endonuclease_MobA/VirD2"/>
</dbReference>
<dbReference type="RefSeq" id="WP_163348050.1">
    <property type="nucleotide sequence ID" value="NZ_CP048409.1"/>
</dbReference>
<organism evidence="3 4">
    <name type="scientific">Draconibacterium halophilum</name>
    <dbReference type="NCBI Taxonomy" id="2706887"/>
    <lineage>
        <taxon>Bacteria</taxon>
        <taxon>Pseudomonadati</taxon>
        <taxon>Bacteroidota</taxon>
        <taxon>Bacteroidia</taxon>
        <taxon>Marinilabiliales</taxon>
        <taxon>Prolixibacteraceae</taxon>
        <taxon>Draconibacterium</taxon>
    </lineage>
</organism>
<keyword evidence="4" id="KW-1185">Reference proteome</keyword>
<dbReference type="AlphaFoldDB" id="A0A6C0RIY6"/>
<dbReference type="KEGG" id="drc:G0Q07_15970"/>